<dbReference type="Proteomes" id="UP000593765">
    <property type="component" value="Chromosome"/>
</dbReference>
<dbReference type="InterPro" id="IPR036514">
    <property type="entry name" value="SGNH_hydro_sf"/>
</dbReference>
<keyword evidence="1" id="KW-0732">Signal</keyword>
<dbReference type="GO" id="GO:0016788">
    <property type="term" value="F:hydrolase activity, acting on ester bonds"/>
    <property type="evidence" value="ECO:0007669"/>
    <property type="project" value="UniProtKB-ARBA"/>
</dbReference>
<protein>
    <recommendedName>
        <fullName evidence="4">ABC transporter substrate-binding protein</fullName>
    </recommendedName>
</protein>
<organism evidence="2 3">
    <name type="scientific">Humisphaera borealis</name>
    <dbReference type="NCBI Taxonomy" id="2807512"/>
    <lineage>
        <taxon>Bacteria</taxon>
        <taxon>Pseudomonadati</taxon>
        <taxon>Planctomycetota</taxon>
        <taxon>Phycisphaerae</taxon>
        <taxon>Tepidisphaerales</taxon>
        <taxon>Tepidisphaeraceae</taxon>
        <taxon>Humisphaera</taxon>
    </lineage>
</organism>
<feature type="signal peptide" evidence="1">
    <location>
        <begin position="1"/>
        <end position="26"/>
    </location>
</feature>
<dbReference type="Gene3D" id="3.40.50.1110">
    <property type="entry name" value="SGNH hydrolase"/>
    <property type="match status" value="1"/>
</dbReference>
<feature type="chain" id="PRO_5034294056" description="ABC transporter substrate-binding protein" evidence="1">
    <location>
        <begin position="27"/>
        <end position="295"/>
    </location>
</feature>
<dbReference type="KEGG" id="hbs:IPV69_26620"/>
<gene>
    <name evidence="2" type="ORF">IPV69_26620</name>
</gene>
<sequence>MAAILNRLRFFLPALLCLLLPAMGFADDKPASAAPPKGQRVQICGHSFHIFVAPALGKIAESAGIKDHVTVGAQMIGGSTVTQHWDLPDDKNKVKTGLTAGAFDVLTLAPHMKLVPDPAIEAFTMLGLKHNPNLRVYVQQSWMAFDDWSKPIKDNKERDQKTIDILRPPLEVFRTGLEKQAKEINAKAGKQVVFIVPAGEAVLALRAKVIAGEVPGITKQSELFRDPIGHGLEPLTRLVSYCNYAAIYRTSPVGLKVFEKDGDENARKLNRMLQEIAWKAVSEGAMSGVEADKAK</sequence>
<evidence type="ECO:0000313" key="2">
    <source>
        <dbReference type="EMBL" id="QOV89718.1"/>
    </source>
</evidence>
<dbReference type="AlphaFoldDB" id="A0A7M2WW13"/>
<reference evidence="2 3" key="1">
    <citation type="submission" date="2020-10" db="EMBL/GenBank/DDBJ databases">
        <title>Wide distribution of Phycisphaera-like planctomycetes from WD2101 soil group in peatlands and genome analysis of the first cultivated representative.</title>
        <authorList>
            <person name="Dedysh S.N."/>
            <person name="Beletsky A.V."/>
            <person name="Ivanova A."/>
            <person name="Kulichevskaya I.S."/>
            <person name="Suzina N.E."/>
            <person name="Philippov D.A."/>
            <person name="Rakitin A.L."/>
            <person name="Mardanov A.V."/>
            <person name="Ravin N.V."/>
        </authorList>
    </citation>
    <scope>NUCLEOTIDE SEQUENCE [LARGE SCALE GENOMIC DNA]</scope>
    <source>
        <strain evidence="2 3">M1803</strain>
    </source>
</reference>
<evidence type="ECO:0008006" key="4">
    <source>
        <dbReference type="Google" id="ProtNLM"/>
    </source>
</evidence>
<keyword evidence="3" id="KW-1185">Reference proteome</keyword>
<accession>A0A7M2WW13</accession>
<evidence type="ECO:0000256" key="1">
    <source>
        <dbReference type="SAM" id="SignalP"/>
    </source>
</evidence>
<dbReference type="RefSeq" id="WP_206292773.1">
    <property type="nucleotide sequence ID" value="NZ_CP063458.1"/>
</dbReference>
<dbReference type="EMBL" id="CP063458">
    <property type="protein sequence ID" value="QOV89718.1"/>
    <property type="molecule type" value="Genomic_DNA"/>
</dbReference>
<name>A0A7M2WW13_9BACT</name>
<proteinExistence type="predicted"/>
<evidence type="ECO:0000313" key="3">
    <source>
        <dbReference type="Proteomes" id="UP000593765"/>
    </source>
</evidence>